<dbReference type="Gene3D" id="3.40.50.1970">
    <property type="match status" value="1"/>
</dbReference>
<dbReference type="Pfam" id="PF00465">
    <property type="entry name" value="Fe-ADH"/>
    <property type="match status" value="1"/>
</dbReference>
<proteinExistence type="predicted"/>
<dbReference type="GO" id="GO:0018506">
    <property type="term" value="F:maleylacetate reductase activity"/>
    <property type="evidence" value="ECO:0007669"/>
    <property type="project" value="InterPro"/>
</dbReference>
<evidence type="ECO:0000259" key="3">
    <source>
        <dbReference type="Pfam" id="PF00465"/>
    </source>
</evidence>
<dbReference type="Gene3D" id="1.20.1090.10">
    <property type="entry name" value="Dehydroquinate synthase-like - alpha domain"/>
    <property type="match status" value="1"/>
</dbReference>
<feature type="domain" description="Fe-containing alcohol dehydrogenase-like C-terminal" evidence="4">
    <location>
        <begin position="169"/>
        <end position="351"/>
    </location>
</feature>
<evidence type="ECO:0000313" key="6">
    <source>
        <dbReference type="Proteomes" id="UP000799324"/>
    </source>
</evidence>
<organism evidence="5 6">
    <name type="scientific">Lophiostoma macrostomum CBS 122681</name>
    <dbReference type="NCBI Taxonomy" id="1314788"/>
    <lineage>
        <taxon>Eukaryota</taxon>
        <taxon>Fungi</taxon>
        <taxon>Dikarya</taxon>
        <taxon>Ascomycota</taxon>
        <taxon>Pezizomycotina</taxon>
        <taxon>Dothideomycetes</taxon>
        <taxon>Pleosporomycetidae</taxon>
        <taxon>Pleosporales</taxon>
        <taxon>Lophiostomataceae</taxon>
        <taxon>Lophiostoma</taxon>
    </lineage>
</organism>
<evidence type="ECO:0000256" key="2">
    <source>
        <dbReference type="ARBA" id="ARBA00023027"/>
    </source>
</evidence>
<dbReference type="InterPro" id="IPR056798">
    <property type="entry name" value="ADH_Fe_C"/>
</dbReference>
<keyword evidence="2" id="KW-0520">NAD</keyword>
<protein>
    <submittedName>
        <fullName evidence="5">Putative maleylacetate reductase</fullName>
    </submittedName>
</protein>
<dbReference type="EMBL" id="MU004307">
    <property type="protein sequence ID" value="KAF2659391.1"/>
    <property type="molecule type" value="Genomic_DNA"/>
</dbReference>
<dbReference type="InterPro" id="IPR001670">
    <property type="entry name" value="ADH_Fe/GldA"/>
</dbReference>
<dbReference type="InterPro" id="IPR034786">
    <property type="entry name" value="MAR"/>
</dbReference>
<dbReference type="CDD" id="cd08177">
    <property type="entry name" value="MAR"/>
    <property type="match status" value="1"/>
</dbReference>
<dbReference type="PANTHER" id="PTHR11496:SF105">
    <property type="entry name" value="REDUCTASE, PUTATIVE (AFU_ORTHOLOGUE AFUA_6G07090)-RELATED"/>
    <property type="match status" value="1"/>
</dbReference>
<dbReference type="InterPro" id="IPR039697">
    <property type="entry name" value="Alcohol_dehydrogenase_Fe"/>
</dbReference>
<dbReference type="SUPFAM" id="SSF56796">
    <property type="entry name" value="Dehydroquinate synthase-like"/>
    <property type="match status" value="1"/>
</dbReference>
<reference evidence="5" key="1">
    <citation type="journal article" date="2020" name="Stud. Mycol.">
        <title>101 Dothideomycetes genomes: a test case for predicting lifestyles and emergence of pathogens.</title>
        <authorList>
            <person name="Haridas S."/>
            <person name="Albert R."/>
            <person name="Binder M."/>
            <person name="Bloem J."/>
            <person name="Labutti K."/>
            <person name="Salamov A."/>
            <person name="Andreopoulos B."/>
            <person name="Baker S."/>
            <person name="Barry K."/>
            <person name="Bills G."/>
            <person name="Bluhm B."/>
            <person name="Cannon C."/>
            <person name="Castanera R."/>
            <person name="Culley D."/>
            <person name="Daum C."/>
            <person name="Ezra D."/>
            <person name="Gonzalez J."/>
            <person name="Henrissat B."/>
            <person name="Kuo A."/>
            <person name="Liang C."/>
            <person name="Lipzen A."/>
            <person name="Lutzoni F."/>
            <person name="Magnuson J."/>
            <person name="Mondo S."/>
            <person name="Nolan M."/>
            <person name="Ohm R."/>
            <person name="Pangilinan J."/>
            <person name="Park H.-J."/>
            <person name="Ramirez L."/>
            <person name="Alfaro M."/>
            <person name="Sun H."/>
            <person name="Tritt A."/>
            <person name="Yoshinaga Y."/>
            <person name="Zwiers L.-H."/>
            <person name="Turgeon B."/>
            <person name="Goodwin S."/>
            <person name="Spatafora J."/>
            <person name="Crous P."/>
            <person name="Grigoriev I."/>
        </authorList>
    </citation>
    <scope>NUCLEOTIDE SEQUENCE</scope>
    <source>
        <strain evidence="5">CBS 122681</strain>
    </source>
</reference>
<dbReference type="GO" id="GO:0004022">
    <property type="term" value="F:alcohol dehydrogenase (NAD+) activity"/>
    <property type="evidence" value="ECO:0007669"/>
    <property type="project" value="TreeGrafter"/>
</dbReference>
<dbReference type="OrthoDB" id="3360544at2759"/>
<keyword evidence="6" id="KW-1185">Reference proteome</keyword>
<evidence type="ECO:0000256" key="1">
    <source>
        <dbReference type="ARBA" id="ARBA00023002"/>
    </source>
</evidence>
<keyword evidence="1" id="KW-0560">Oxidoreductase</keyword>
<dbReference type="Proteomes" id="UP000799324">
    <property type="component" value="Unassembled WGS sequence"/>
</dbReference>
<feature type="domain" description="Alcohol dehydrogenase iron-type/glycerol dehydrogenase GldA" evidence="3">
    <location>
        <begin position="10"/>
        <end position="156"/>
    </location>
</feature>
<accession>A0A6A6TJA4</accession>
<dbReference type="Pfam" id="PF25137">
    <property type="entry name" value="ADH_Fe_C"/>
    <property type="match status" value="1"/>
</dbReference>
<dbReference type="AlphaFoldDB" id="A0A6A6TJA4"/>
<dbReference type="PANTHER" id="PTHR11496">
    <property type="entry name" value="ALCOHOL DEHYDROGENASE"/>
    <property type="match status" value="1"/>
</dbReference>
<gene>
    <name evidence="5" type="ORF">K491DRAFT_194280</name>
</gene>
<dbReference type="GO" id="GO:0005739">
    <property type="term" value="C:mitochondrion"/>
    <property type="evidence" value="ECO:0007669"/>
    <property type="project" value="TreeGrafter"/>
</dbReference>
<dbReference type="GO" id="GO:0046872">
    <property type="term" value="F:metal ion binding"/>
    <property type="evidence" value="ECO:0007669"/>
    <property type="project" value="InterPro"/>
</dbReference>
<sequence>MKDFEYNTFPSRVIFGSGSVQKLPAEIRRINTARPLLLSTPRGSHLAVQLSEDLRKSFIDVAGIFSNAKEHTPTSVTEEATVVLTSKAADCVISIGGGSVIGLAKAISIRTGVPHISIPTTYSGSEMTPILGETHDGKKTTRADPKVLPVAVIYDPDLTASLPAAICSTSGVNAIAHAVEGLYASNTNPIISMLALEGIRSLADSLPGIVEDSGSKAPREKALYGAWLCGTVLGNSAMGLHHKLCHVLGGSFSLPHAETHTILLPHTLSYDAPAIPEQMVKLAEILPESNGDALQGLEALLQKLQVPRALKSVGMKESDIDKAANMATSNQYPNPRGLESKWIREVIRRAWAGETAVANLQDADT</sequence>
<name>A0A6A6TJA4_9PLEO</name>
<evidence type="ECO:0000313" key="5">
    <source>
        <dbReference type="EMBL" id="KAF2659391.1"/>
    </source>
</evidence>
<evidence type="ECO:0000259" key="4">
    <source>
        <dbReference type="Pfam" id="PF25137"/>
    </source>
</evidence>